<dbReference type="InterPro" id="IPR003340">
    <property type="entry name" value="B3_DNA-bd"/>
</dbReference>
<evidence type="ECO:0000313" key="12">
    <source>
        <dbReference type="Proteomes" id="UP000694918"/>
    </source>
</evidence>
<organism evidence="12 13">
    <name type="scientific">Populus euphratica</name>
    <name type="common">Euphrates poplar</name>
    <dbReference type="NCBI Taxonomy" id="75702"/>
    <lineage>
        <taxon>Eukaryota</taxon>
        <taxon>Viridiplantae</taxon>
        <taxon>Streptophyta</taxon>
        <taxon>Embryophyta</taxon>
        <taxon>Tracheophyta</taxon>
        <taxon>Spermatophyta</taxon>
        <taxon>Magnoliopsida</taxon>
        <taxon>eudicotyledons</taxon>
        <taxon>Gunneridae</taxon>
        <taxon>Pentapetalae</taxon>
        <taxon>rosids</taxon>
        <taxon>fabids</taxon>
        <taxon>Malpighiales</taxon>
        <taxon>Salicaceae</taxon>
        <taxon>Saliceae</taxon>
        <taxon>Populus</taxon>
    </lineage>
</organism>
<keyword evidence="2" id="KW-0479">Metal-binding</keyword>
<accession>A0AAJ6U1P5</accession>
<evidence type="ECO:0000256" key="9">
    <source>
        <dbReference type="SAM" id="MobiDB-lite"/>
    </source>
</evidence>
<dbReference type="Gene3D" id="2.40.330.10">
    <property type="entry name" value="DNA-binding pseudobarrel domain"/>
    <property type="match status" value="1"/>
</dbReference>
<evidence type="ECO:0000313" key="13">
    <source>
        <dbReference type="RefSeq" id="XP_011021047.1"/>
    </source>
</evidence>
<evidence type="ECO:0000256" key="8">
    <source>
        <dbReference type="ARBA" id="ARBA00023242"/>
    </source>
</evidence>
<feature type="region of interest" description="Disordered" evidence="9">
    <location>
        <begin position="845"/>
        <end position="913"/>
    </location>
</feature>
<keyword evidence="8" id="KW-0539">Nucleus</keyword>
<dbReference type="PANTHER" id="PTHR46245">
    <property type="entry name" value="B3 DOMAIN-CONTAINING PROTEIN OS07G0563300"/>
    <property type="match status" value="1"/>
</dbReference>
<sequence length="989" mass="110071">MSSDSSSQKPMKPPCDAIIVRMSELKKQSRLFFLSLLFYVCLESGVKCRACILPFSPLPFLPHICMHSLSLSLSLSLLFIKQINTLCLSVFAYPYYYYQTNKLNSFAVTPPPPPLPLYSTYHALTLWFCVNEEMGTKICMNASCQTTTTHEWKSGWPLRSGGHALLCYNCGSAYEDSLFCDTFHTEEPGWRECNICSKHLHCGCIASKFLLELLDYGGVGCASCARSSQLHLMQSDEIPNGSIFLARNNAGDSESIPVENTVSGNSIDEGGLAQLCRLLEANEPSLLHPSKRANINGGLGHVRQEEIMHVTGDIGTGFSNVTQRSIGSLKFSKPDNMSSLLDLRDMHSSLSQPSLSMALGAPSGTTNFVTFPDGAVEGKEQRKTPSSFQQGQISRPILPKPSKPGLSVSSENNKGAASELRIARPPTEGRGKNQLLPRYWPRITDQELQRLSGDLKSNIVPLFEKILSASDAGRIGRLVLPKACAEAFFPPISQSEGIPLRIQDIKGREWTFQFRFWPNNNSRMYVLEGVTPCIHSMQLKAGDTITFSRIDPGGKLVMGFRKSTNNDEDTQDVQASGLPDGTASGETSFSADGDIGWNNSENHRCRINVDLLQKTTAPTEKKRTQNIGPKSKRLLMHSEDAMELRLTWEEAQDLLRPPPSVKPTIVTIEDHEFEEYDEPPVFGKRTIFTCRSSGGQEQWAQCDNCLKWRNLPVDALLPPKWTCSENVWDSSRCKCSAPEEMTSKDLDNVLRVSKDFKKRRNLESQKRFQEWEPSGLDALATVAVLGDNLDDSGDPSVGATTKHPRHRLGCTCIVCIQPPSGKGKHKPTCTCNVCMTVKRRFKTLMLRKKKRQSERETEISQKDNMNHKEESETNGTTSHEVLHINNPDTEGNQSQRRQIEKPETSAGQIDLNCHPNREDMSLEIPGLSTMNLVDTANSPLDNYIKQNGLSSFVWDHQGGPAQQSGDSLRRLSDEAFLASIGWTHESRRD</sequence>
<feature type="compositionally biased region" description="Polar residues" evidence="9">
    <location>
        <begin position="384"/>
        <end position="393"/>
    </location>
</feature>
<evidence type="ECO:0000256" key="1">
    <source>
        <dbReference type="ARBA" id="ARBA00004123"/>
    </source>
</evidence>
<dbReference type="PROSITE" id="PS51050">
    <property type="entry name" value="ZF_CW"/>
    <property type="match status" value="1"/>
</dbReference>
<proteinExistence type="predicted"/>
<name>A0AAJ6U1P5_POPEU</name>
<feature type="compositionally biased region" description="Polar residues" evidence="9">
    <location>
        <begin position="886"/>
        <end position="896"/>
    </location>
</feature>
<dbReference type="GO" id="GO:0005634">
    <property type="term" value="C:nucleus"/>
    <property type="evidence" value="ECO:0007669"/>
    <property type="project" value="UniProtKB-SubCell"/>
</dbReference>
<dbReference type="KEGG" id="peu:105123233"/>
<dbReference type="GO" id="GO:0008270">
    <property type="term" value="F:zinc ion binding"/>
    <property type="evidence" value="ECO:0007669"/>
    <property type="project" value="UniProtKB-KW"/>
</dbReference>
<feature type="region of interest" description="Disordered" evidence="9">
    <location>
        <begin position="378"/>
        <end position="434"/>
    </location>
</feature>
<dbReference type="GO" id="GO:0006355">
    <property type="term" value="P:regulation of DNA-templated transcription"/>
    <property type="evidence" value="ECO:0007669"/>
    <property type="project" value="UniProtKB-ARBA"/>
</dbReference>
<comment type="subcellular location">
    <subcellularLocation>
        <location evidence="1">Nucleus</location>
    </subcellularLocation>
</comment>
<dbReference type="FunFam" id="2.40.330.10:FF:000006">
    <property type="entry name" value="B3 domain-containing transcription repressor VAL1"/>
    <property type="match status" value="1"/>
</dbReference>
<dbReference type="Pfam" id="PF25813">
    <property type="entry name" value="zf_VAL1_N"/>
    <property type="match status" value="1"/>
</dbReference>
<dbReference type="InterPro" id="IPR015300">
    <property type="entry name" value="DNA-bd_pseudobarrel_sf"/>
</dbReference>
<keyword evidence="6" id="KW-0238">DNA-binding</keyword>
<evidence type="ECO:0000256" key="4">
    <source>
        <dbReference type="ARBA" id="ARBA00022833"/>
    </source>
</evidence>
<reference evidence="13" key="1">
    <citation type="submission" date="2025-08" db="UniProtKB">
        <authorList>
            <consortium name="RefSeq"/>
        </authorList>
    </citation>
    <scope>IDENTIFICATION</scope>
</reference>
<feature type="domain" description="CW-type" evidence="11">
    <location>
        <begin position="693"/>
        <end position="743"/>
    </location>
</feature>
<dbReference type="InterPro" id="IPR057743">
    <property type="entry name" value="Zfn_VAL1-3_N"/>
</dbReference>
<dbReference type="GO" id="GO:0003677">
    <property type="term" value="F:DNA binding"/>
    <property type="evidence" value="ECO:0007669"/>
    <property type="project" value="UniProtKB-KW"/>
</dbReference>
<evidence type="ECO:0000256" key="5">
    <source>
        <dbReference type="ARBA" id="ARBA00023015"/>
    </source>
</evidence>
<dbReference type="Pfam" id="PF02362">
    <property type="entry name" value="B3"/>
    <property type="match status" value="1"/>
</dbReference>
<keyword evidence="5" id="KW-0805">Transcription regulation</keyword>
<evidence type="ECO:0000259" key="11">
    <source>
        <dbReference type="PROSITE" id="PS51050"/>
    </source>
</evidence>
<evidence type="ECO:0000256" key="3">
    <source>
        <dbReference type="ARBA" id="ARBA00022771"/>
    </source>
</evidence>
<keyword evidence="3" id="KW-0863">Zinc-finger</keyword>
<evidence type="ECO:0000256" key="7">
    <source>
        <dbReference type="ARBA" id="ARBA00023163"/>
    </source>
</evidence>
<keyword evidence="4" id="KW-0862">Zinc</keyword>
<dbReference type="PROSITE" id="PS50863">
    <property type="entry name" value="B3"/>
    <property type="match status" value="1"/>
</dbReference>
<dbReference type="SMART" id="SM01019">
    <property type="entry name" value="B3"/>
    <property type="match status" value="1"/>
</dbReference>
<evidence type="ECO:0000259" key="10">
    <source>
        <dbReference type="PROSITE" id="PS50863"/>
    </source>
</evidence>
<keyword evidence="7" id="KW-0804">Transcription</keyword>
<gene>
    <name evidence="13" type="primary">LOC105123233</name>
</gene>
<evidence type="ECO:0000256" key="6">
    <source>
        <dbReference type="ARBA" id="ARBA00023125"/>
    </source>
</evidence>
<dbReference type="RefSeq" id="XP_011021047.1">
    <property type="nucleotide sequence ID" value="XM_011022745.1"/>
</dbReference>
<dbReference type="Pfam" id="PF07496">
    <property type="entry name" value="zf-CW"/>
    <property type="match status" value="1"/>
</dbReference>
<protein>
    <submittedName>
        <fullName evidence="13">B3 domain-containing transcription repressor VAL1</fullName>
    </submittedName>
</protein>
<dbReference type="Proteomes" id="UP000694918">
    <property type="component" value="Unplaced"/>
</dbReference>
<feature type="domain" description="TF-B3" evidence="10">
    <location>
        <begin position="463"/>
        <end position="564"/>
    </location>
</feature>
<dbReference type="GeneID" id="105123233"/>
<dbReference type="Gene3D" id="3.30.40.100">
    <property type="match status" value="1"/>
</dbReference>
<dbReference type="InterPro" id="IPR011124">
    <property type="entry name" value="Znf_CW"/>
</dbReference>
<dbReference type="SUPFAM" id="SSF101936">
    <property type="entry name" value="DNA-binding pseudobarrel domain"/>
    <property type="match status" value="1"/>
</dbReference>
<dbReference type="AlphaFoldDB" id="A0AAJ6U1P5"/>
<feature type="region of interest" description="Disordered" evidence="9">
    <location>
        <begin position="561"/>
        <end position="584"/>
    </location>
</feature>
<keyword evidence="12" id="KW-1185">Reference proteome</keyword>
<evidence type="ECO:0000256" key="2">
    <source>
        <dbReference type="ARBA" id="ARBA00022723"/>
    </source>
</evidence>
<dbReference type="PANTHER" id="PTHR46245:SF3">
    <property type="entry name" value="B3 DOMAIN-CONTAINING TRANSCRIPTION REPRESSOR VAL1"/>
    <property type="match status" value="1"/>
</dbReference>
<feature type="compositionally biased region" description="Basic and acidic residues" evidence="9">
    <location>
        <begin position="853"/>
        <end position="871"/>
    </location>
</feature>
<dbReference type="CDD" id="cd10017">
    <property type="entry name" value="B3_DNA"/>
    <property type="match status" value="1"/>
</dbReference>